<evidence type="ECO:0000259" key="10">
    <source>
        <dbReference type="PROSITE" id="PS51194"/>
    </source>
</evidence>
<keyword evidence="1 7" id="KW-0547">Nucleotide-binding</keyword>
<accession>A0A7H0SNR9</accession>
<feature type="compositionally biased region" description="Basic residues" evidence="8">
    <location>
        <begin position="401"/>
        <end position="421"/>
    </location>
</feature>
<dbReference type="CDD" id="cd18787">
    <property type="entry name" value="SF2_C_DEAD"/>
    <property type="match status" value="1"/>
</dbReference>
<keyword evidence="4 7" id="KW-0067">ATP-binding</keyword>
<evidence type="ECO:0000256" key="2">
    <source>
        <dbReference type="ARBA" id="ARBA00022801"/>
    </source>
</evidence>
<evidence type="ECO:0000256" key="3">
    <source>
        <dbReference type="ARBA" id="ARBA00022806"/>
    </source>
</evidence>
<evidence type="ECO:0000256" key="7">
    <source>
        <dbReference type="RuleBase" id="RU000492"/>
    </source>
</evidence>
<keyword evidence="2 7" id="KW-0378">Hydrolase</keyword>
<dbReference type="InterPro" id="IPR027417">
    <property type="entry name" value="P-loop_NTPase"/>
</dbReference>
<evidence type="ECO:0000313" key="12">
    <source>
        <dbReference type="EMBL" id="QNQ90194.1"/>
    </source>
</evidence>
<dbReference type="GO" id="GO:0005829">
    <property type="term" value="C:cytosol"/>
    <property type="evidence" value="ECO:0007669"/>
    <property type="project" value="TreeGrafter"/>
</dbReference>
<dbReference type="InterPro" id="IPR050079">
    <property type="entry name" value="DEAD_box_RNA_helicase"/>
</dbReference>
<feature type="domain" description="Helicase ATP-binding" evidence="9">
    <location>
        <begin position="33"/>
        <end position="206"/>
    </location>
</feature>
<dbReference type="PROSITE" id="PS00039">
    <property type="entry name" value="DEAD_ATP_HELICASE"/>
    <property type="match status" value="1"/>
</dbReference>
<protein>
    <submittedName>
        <fullName evidence="12">DEAD/DEAH box helicase</fullName>
    </submittedName>
</protein>
<dbReference type="PROSITE" id="PS51194">
    <property type="entry name" value="HELICASE_CTER"/>
    <property type="match status" value="1"/>
</dbReference>
<sequence length="421" mass="46728">MSSFKDLGLTLALCQSLSKAGLREPFPIQTQTIPDILSGCDVLAKGPTGSGKTFAFGLPILSLLAGAPSLPGHPRALILAPTRELSQQILDSLSPHAAAVGLRMVAVIGGVPLAKDRRLLAAPVDVLIATPGRAIDLVNHGLIHLDQVAITVLDEADEMSDQGFLPQVRTLLEGTPQQSQRLLFSATLDEDITEIVRRFLHDPQEHTCTENASQNDQKRYVVFRVNNARERQHILARIATRQGQSVCFVRTRHSVERQRAALQRYGISVSALSGAQTQRQRQDALDGFRTKRSNMLIATDIAARGIDIPQMDLIVHLEPPQDLKSFIHRSGRTARAGSYGTVVMMCLPKQVSVLHQVLGQAQVKASWYEVHPRSPELERILGAMEFPSFTREPQRTPNRSTRTRRLNRNRRYFRKDAHKAR</sequence>
<feature type="domain" description="Helicase C-terminal" evidence="10">
    <location>
        <begin position="230"/>
        <end position="378"/>
    </location>
</feature>
<dbReference type="RefSeq" id="WP_187975650.1">
    <property type="nucleotide sequence ID" value="NZ_CP046884.1"/>
</dbReference>
<evidence type="ECO:0000256" key="8">
    <source>
        <dbReference type="SAM" id="MobiDB-lite"/>
    </source>
</evidence>
<name>A0A7H0SNR9_9CORY</name>
<dbReference type="SMART" id="SM00487">
    <property type="entry name" value="DEXDc"/>
    <property type="match status" value="1"/>
</dbReference>
<evidence type="ECO:0000256" key="1">
    <source>
        <dbReference type="ARBA" id="ARBA00022741"/>
    </source>
</evidence>
<dbReference type="InterPro" id="IPR011545">
    <property type="entry name" value="DEAD/DEAH_box_helicase_dom"/>
</dbReference>
<dbReference type="PANTHER" id="PTHR47959">
    <property type="entry name" value="ATP-DEPENDENT RNA HELICASE RHLE-RELATED"/>
    <property type="match status" value="1"/>
</dbReference>
<dbReference type="GO" id="GO:0003724">
    <property type="term" value="F:RNA helicase activity"/>
    <property type="evidence" value="ECO:0007669"/>
    <property type="project" value="InterPro"/>
</dbReference>
<dbReference type="AlphaFoldDB" id="A0A7H0SNR9"/>
<dbReference type="Proteomes" id="UP000516320">
    <property type="component" value="Chromosome"/>
</dbReference>
<proteinExistence type="inferred from homology"/>
<organism evidence="12 13">
    <name type="scientific">Corynebacterium poyangense</name>
    <dbReference type="NCBI Taxonomy" id="2684405"/>
    <lineage>
        <taxon>Bacteria</taxon>
        <taxon>Bacillati</taxon>
        <taxon>Actinomycetota</taxon>
        <taxon>Actinomycetes</taxon>
        <taxon>Mycobacteriales</taxon>
        <taxon>Corynebacteriaceae</taxon>
        <taxon>Corynebacterium</taxon>
    </lineage>
</organism>
<dbReference type="PANTHER" id="PTHR47959:SF13">
    <property type="entry name" value="ATP-DEPENDENT RNA HELICASE RHLE"/>
    <property type="match status" value="1"/>
</dbReference>
<dbReference type="SMART" id="SM00490">
    <property type="entry name" value="HELICc"/>
    <property type="match status" value="1"/>
</dbReference>
<dbReference type="Pfam" id="PF00271">
    <property type="entry name" value="Helicase_C"/>
    <property type="match status" value="1"/>
</dbReference>
<keyword evidence="13" id="KW-1185">Reference proteome</keyword>
<evidence type="ECO:0000259" key="11">
    <source>
        <dbReference type="PROSITE" id="PS51195"/>
    </source>
</evidence>
<dbReference type="InterPro" id="IPR014014">
    <property type="entry name" value="RNA_helicase_DEAD_Q_motif"/>
</dbReference>
<dbReference type="GO" id="GO:0005524">
    <property type="term" value="F:ATP binding"/>
    <property type="evidence" value="ECO:0007669"/>
    <property type="project" value="UniProtKB-KW"/>
</dbReference>
<keyword evidence="3 7" id="KW-0347">Helicase</keyword>
<evidence type="ECO:0000313" key="13">
    <source>
        <dbReference type="Proteomes" id="UP000516320"/>
    </source>
</evidence>
<dbReference type="GO" id="GO:0016787">
    <property type="term" value="F:hydrolase activity"/>
    <property type="evidence" value="ECO:0007669"/>
    <property type="project" value="UniProtKB-KW"/>
</dbReference>
<dbReference type="SUPFAM" id="SSF52540">
    <property type="entry name" value="P-loop containing nucleoside triphosphate hydrolases"/>
    <property type="match status" value="1"/>
</dbReference>
<evidence type="ECO:0000256" key="6">
    <source>
        <dbReference type="PROSITE-ProRule" id="PRU00552"/>
    </source>
</evidence>
<dbReference type="GO" id="GO:0003676">
    <property type="term" value="F:nucleic acid binding"/>
    <property type="evidence" value="ECO:0007669"/>
    <property type="project" value="InterPro"/>
</dbReference>
<dbReference type="KEGG" id="cpoy:GP475_05720"/>
<dbReference type="Pfam" id="PF00270">
    <property type="entry name" value="DEAD"/>
    <property type="match status" value="1"/>
</dbReference>
<dbReference type="EMBL" id="CP046884">
    <property type="protein sequence ID" value="QNQ90194.1"/>
    <property type="molecule type" value="Genomic_DNA"/>
</dbReference>
<comment type="similarity">
    <text evidence="5 7">Belongs to the DEAD box helicase family.</text>
</comment>
<evidence type="ECO:0000256" key="4">
    <source>
        <dbReference type="ARBA" id="ARBA00022840"/>
    </source>
</evidence>
<feature type="region of interest" description="Disordered" evidence="8">
    <location>
        <begin position="389"/>
        <end position="421"/>
    </location>
</feature>
<evidence type="ECO:0000256" key="5">
    <source>
        <dbReference type="ARBA" id="ARBA00038437"/>
    </source>
</evidence>
<evidence type="ECO:0000259" key="9">
    <source>
        <dbReference type="PROSITE" id="PS51192"/>
    </source>
</evidence>
<dbReference type="CDD" id="cd00268">
    <property type="entry name" value="DEADc"/>
    <property type="match status" value="1"/>
</dbReference>
<dbReference type="InterPro" id="IPR044742">
    <property type="entry name" value="DEAD/DEAH_RhlB"/>
</dbReference>
<feature type="short sequence motif" description="Q motif" evidence="6">
    <location>
        <begin position="2"/>
        <end position="30"/>
    </location>
</feature>
<dbReference type="InterPro" id="IPR001650">
    <property type="entry name" value="Helicase_C-like"/>
</dbReference>
<gene>
    <name evidence="12" type="ORF">GP475_05720</name>
</gene>
<dbReference type="InterPro" id="IPR000629">
    <property type="entry name" value="RNA-helicase_DEAD-box_CS"/>
</dbReference>
<dbReference type="InterPro" id="IPR014001">
    <property type="entry name" value="Helicase_ATP-bd"/>
</dbReference>
<reference evidence="12 13" key="1">
    <citation type="submission" date="2019-12" db="EMBL/GenBank/DDBJ databases">
        <title>Corynebacterium sp. nov., isolated from feces of the Anser Albifrons in China.</title>
        <authorList>
            <person name="Liu Q."/>
        </authorList>
    </citation>
    <scope>NUCLEOTIDE SEQUENCE [LARGE SCALE GENOMIC DNA]</scope>
    <source>
        <strain evidence="12 13">4H37-19</strain>
    </source>
</reference>
<feature type="domain" description="DEAD-box RNA helicase Q" evidence="11">
    <location>
        <begin position="2"/>
        <end position="30"/>
    </location>
</feature>
<dbReference type="PROSITE" id="PS51192">
    <property type="entry name" value="HELICASE_ATP_BIND_1"/>
    <property type="match status" value="1"/>
</dbReference>
<dbReference type="PROSITE" id="PS51195">
    <property type="entry name" value="Q_MOTIF"/>
    <property type="match status" value="1"/>
</dbReference>
<dbReference type="Gene3D" id="3.40.50.300">
    <property type="entry name" value="P-loop containing nucleotide triphosphate hydrolases"/>
    <property type="match status" value="2"/>
</dbReference>